<keyword evidence="2" id="KW-0808">Transferase</keyword>
<evidence type="ECO:0000313" key="3">
    <source>
        <dbReference type="Proteomes" id="UP000317422"/>
    </source>
</evidence>
<keyword evidence="3" id="KW-1185">Reference proteome</keyword>
<dbReference type="RefSeq" id="WP_170181468.1">
    <property type="nucleotide sequence ID" value="NZ_VFQC01000001.1"/>
</dbReference>
<evidence type="ECO:0000259" key="1">
    <source>
        <dbReference type="Pfam" id="PF01636"/>
    </source>
</evidence>
<dbReference type="EMBL" id="VFQC01000001">
    <property type="protein sequence ID" value="TQN30273.1"/>
    <property type="molecule type" value="Genomic_DNA"/>
</dbReference>
<name>A0A543NEK8_9ACTN</name>
<protein>
    <submittedName>
        <fullName evidence="2">Phosphotransferase family enzyme</fullName>
    </submittedName>
</protein>
<sequence length="251" mass="27884">MTDEFTKEYSHSSQARDAARNHQWLTALAAPIPDLHTVDANELRLRHLHGHHARPTELAAVASLLGGLHGRAHRTRLRNARLDQDFPTSSGLTLPGFTTSRHARLHHHCQHGLISPEQLHHGTSALTHAKGQPAAFYKDTNIRNVLITDAGPAFIDFDDLTLAPFGYDLAKLLFSAAMTYGRLSPATYPTVLAAYEAAVRAEGGPARACSWDNLIQWLELHYLLTVSYLGRNGYQHRWETVRPGTDPDQRA</sequence>
<proteinExistence type="predicted"/>
<dbReference type="InterPro" id="IPR002575">
    <property type="entry name" value="Aminoglycoside_PTrfase"/>
</dbReference>
<dbReference type="Proteomes" id="UP000317422">
    <property type="component" value="Unassembled WGS sequence"/>
</dbReference>
<reference evidence="2 3" key="1">
    <citation type="submission" date="2019-06" db="EMBL/GenBank/DDBJ databases">
        <title>Sequencing the genomes of 1000 actinobacteria strains.</title>
        <authorList>
            <person name="Klenk H.-P."/>
        </authorList>
    </citation>
    <scope>NUCLEOTIDE SEQUENCE [LARGE SCALE GENOMIC DNA]</scope>
    <source>
        <strain evidence="2 3">DSM 45015</strain>
    </source>
</reference>
<dbReference type="InterPro" id="IPR011009">
    <property type="entry name" value="Kinase-like_dom_sf"/>
</dbReference>
<dbReference type="AlphaFoldDB" id="A0A543NEK8"/>
<comment type="caution">
    <text evidence="2">The sequence shown here is derived from an EMBL/GenBank/DDBJ whole genome shotgun (WGS) entry which is preliminary data.</text>
</comment>
<gene>
    <name evidence="2" type="ORF">FHX37_0140</name>
</gene>
<dbReference type="GO" id="GO:0016740">
    <property type="term" value="F:transferase activity"/>
    <property type="evidence" value="ECO:0007669"/>
    <property type="project" value="UniProtKB-KW"/>
</dbReference>
<dbReference type="SUPFAM" id="SSF56112">
    <property type="entry name" value="Protein kinase-like (PK-like)"/>
    <property type="match status" value="1"/>
</dbReference>
<accession>A0A543NEK8</accession>
<organism evidence="2 3">
    <name type="scientific">Haloactinospora alba</name>
    <dbReference type="NCBI Taxonomy" id="405555"/>
    <lineage>
        <taxon>Bacteria</taxon>
        <taxon>Bacillati</taxon>
        <taxon>Actinomycetota</taxon>
        <taxon>Actinomycetes</taxon>
        <taxon>Streptosporangiales</taxon>
        <taxon>Nocardiopsidaceae</taxon>
        <taxon>Haloactinospora</taxon>
    </lineage>
</organism>
<evidence type="ECO:0000313" key="2">
    <source>
        <dbReference type="EMBL" id="TQN30273.1"/>
    </source>
</evidence>
<dbReference type="Pfam" id="PF01636">
    <property type="entry name" value="APH"/>
    <property type="match status" value="1"/>
</dbReference>
<feature type="domain" description="Aminoglycoside phosphotransferase" evidence="1">
    <location>
        <begin position="13"/>
        <end position="199"/>
    </location>
</feature>